<evidence type="ECO:0000313" key="6">
    <source>
        <dbReference type="Proteomes" id="UP000038622"/>
    </source>
</evidence>
<evidence type="ECO:0000313" key="2">
    <source>
        <dbReference type="EMBL" id="CRF40914.1"/>
    </source>
</evidence>
<evidence type="ECO:0000313" key="3">
    <source>
        <dbReference type="EMBL" id="CRF42822.1"/>
    </source>
</evidence>
<dbReference type="GeneID" id="82132484"/>
<organism evidence="5 8">
    <name type="scientific">Helicobacter ailurogastricus</name>
    <dbReference type="NCBI Taxonomy" id="1578720"/>
    <lineage>
        <taxon>Bacteria</taxon>
        <taxon>Pseudomonadati</taxon>
        <taxon>Campylobacterota</taxon>
        <taxon>Epsilonproteobacteria</taxon>
        <taxon>Campylobacterales</taxon>
        <taxon>Helicobacteraceae</taxon>
        <taxon>Helicobacter</taxon>
    </lineage>
</organism>
<evidence type="ECO:0000313" key="8">
    <source>
        <dbReference type="Proteomes" id="UP000043437"/>
    </source>
</evidence>
<dbReference type="AlphaFoldDB" id="A0A0K2Y7I5"/>
<feature type="compositionally biased region" description="Basic and acidic residues" evidence="1">
    <location>
        <begin position="102"/>
        <end position="120"/>
    </location>
</feature>
<dbReference type="Proteomes" id="UP000041394">
    <property type="component" value="Unassembled WGS sequence"/>
</dbReference>
<reference evidence="5" key="1">
    <citation type="submission" date="2014-12" db="EMBL/GenBank/DDBJ databases">
        <title>Whole genome sequences of four Staphylococcus schleiferi canine isolates.</title>
        <authorList>
            <person name="Misic A.M."/>
            <person name="Cain C."/>
            <person name="Morris D.O."/>
            <person name="Rankin S."/>
            <person name="Beiting D."/>
        </authorList>
    </citation>
    <scope>NUCLEOTIDE SEQUENCE</scope>
    <source>
        <strain evidence="2">ASB11</strain>
        <strain evidence="3">ASB13</strain>
        <strain evidence="5">ASB7</strain>
        <strain evidence="4">ASB9</strain>
    </source>
</reference>
<sequence length="127" mass="14483">MDLLVRQLKHEDLQEFQKIVAGFGASVTVLPDIKTSPQPSVLQRLSDDPIEVNMPLVDGAFVATLNREKKEVQKTYSRRCQDALNTQKHRHDHHKLGCGRTHHADKFTERPLRHSDRDSDSGFGMDI</sequence>
<gene>
    <name evidence="2" type="ORF">HAL011_06850</name>
    <name evidence="3" type="ORF">HAL013_10320</name>
    <name evidence="5" type="ORF">HAL07_15700</name>
    <name evidence="4" type="ORF">HAL09_09720</name>
</gene>
<proteinExistence type="predicted"/>
<dbReference type="EMBL" id="CDML01000019">
    <property type="protein sequence ID" value="CRF40914.1"/>
    <property type="molecule type" value="Genomic_DNA"/>
</dbReference>
<dbReference type="OrthoDB" id="9899940at2"/>
<dbReference type="EMBL" id="CDMN01000037">
    <property type="protein sequence ID" value="CRF44390.1"/>
    <property type="molecule type" value="Genomic_DNA"/>
</dbReference>
<accession>A0A0K2Y7I5</accession>
<feature type="compositionally biased region" description="Basic residues" evidence="1">
    <location>
        <begin position="87"/>
        <end position="101"/>
    </location>
</feature>
<dbReference type="Proteomes" id="UP000045175">
    <property type="component" value="Unassembled WGS sequence"/>
</dbReference>
<feature type="region of interest" description="Disordered" evidence="1">
    <location>
        <begin position="85"/>
        <end position="127"/>
    </location>
</feature>
<reference evidence="6" key="3">
    <citation type="submission" date="2014-12" db="EMBL/GenBank/DDBJ databases">
        <authorList>
            <person name="Smet A."/>
        </authorList>
    </citation>
    <scope>NUCLEOTIDE SEQUENCE [LARGE SCALE GENOMIC DNA]</scope>
</reference>
<dbReference type="RefSeq" id="WP_053941433.1">
    <property type="nucleotide sequence ID" value="NZ_BSCV01000023.1"/>
</dbReference>
<dbReference type="STRING" id="1578720.HAL011_06850"/>
<reference evidence="7 8" key="2">
    <citation type="submission" date="2014-12" db="EMBL/GenBank/DDBJ databases">
        <authorList>
            <person name="Jaenicke S."/>
        </authorList>
    </citation>
    <scope>NUCLEOTIDE SEQUENCE [LARGE SCALE GENOMIC DNA]</scope>
</reference>
<dbReference type="EMBL" id="CDMG01000009">
    <property type="protein sequence ID" value="CRF53105.1"/>
    <property type="molecule type" value="Genomic_DNA"/>
</dbReference>
<evidence type="ECO:0000313" key="5">
    <source>
        <dbReference type="EMBL" id="CRF53105.1"/>
    </source>
</evidence>
<evidence type="ECO:0000313" key="4">
    <source>
        <dbReference type="EMBL" id="CRF44390.1"/>
    </source>
</evidence>
<protein>
    <submittedName>
        <fullName evidence="5">Uncharacterized protein</fullName>
    </submittedName>
</protein>
<dbReference type="Proteomes" id="UP000038622">
    <property type="component" value="Unassembled WGS sequence"/>
</dbReference>
<keyword evidence="6" id="KW-1185">Reference proteome</keyword>
<name>A0A0K2Y7I5_9HELI</name>
<dbReference type="EMBL" id="CDMH01000047">
    <property type="protein sequence ID" value="CRF42822.1"/>
    <property type="molecule type" value="Genomic_DNA"/>
</dbReference>
<evidence type="ECO:0000313" key="7">
    <source>
        <dbReference type="Proteomes" id="UP000041394"/>
    </source>
</evidence>
<evidence type="ECO:0000256" key="1">
    <source>
        <dbReference type="SAM" id="MobiDB-lite"/>
    </source>
</evidence>
<dbReference type="Proteomes" id="UP000043437">
    <property type="component" value="Unassembled WGS sequence"/>
</dbReference>